<dbReference type="PANTHER" id="PTHR44464:SF1">
    <property type="entry name" value="WD REPEAT-CONTAINING PROTEIN 17"/>
    <property type="match status" value="1"/>
</dbReference>
<dbReference type="EMBL" id="MLAK01001126">
    <property type="protein sequence ID" value="OHS97246.1"/>
    <property type="molecule type" value="Genomic_DNA"/>
</dbReference>
<dbReference type="SUPFAM" id="SSF50978">
    <property type="entry name" value="WD40 repeat-like"/>
    <property type="match status" value="2"/>
</dbReference>
<sequence>MFLIKTSLFPNIFPKKIKTGYSKIPIFVKDTFTYSMSKLSEAQRDVMETAELIGMIYPGIQSDNNTLISRNAKFFAYATIISVYVYEQNTMNLINIITTGKDSIATISFAQKSPYIIATSFGSCKKVEIIDVIENQQISQFSTSDAIVSFGWSNQDSQIICFSKYYCHFFIYDVASGSKVRTHVGNFGNIRVMAFTNTENPIYFGGNNNGTITRVSNSKVTSVEFNGRSKVVASAIDPNNAMNCLIVWKQSWGIFDITSGINLVHEVNDLSYSFGSATWSSFIPGQFFTGDEVSGIVRVWNASSTSPLEILSIHTSGVTSLLDLKKNRLLLGFADGMIGVYDVENRKFVFQNIAGHSNTIFRLQFHPTASDIIISSGGEGSICTWNVSTMKQIDRLVPPESLGSLFSMDVSPGGGMICCGYKGGRIAFFSLQTKAKIFDHVICEQRIISLCFSNFDPELIMCSSDKGFTCVFNIQDRKIIWRNNPRYNSNIGVFSPHNKGQMLVTTHGGAVLVYDGMTKEPAHIIEDSMHSDLYFIAFHPNDKDIFATSDNSGFIKIWHLCNGTVSIIGQHKGKSRPICFHPQLGNILASSGYDNTIMIHDLKAKQVICSFTGHPSIIYSLAFSPSNPNLLVSAAADSSIKFWTIDTLQTKTFLTRLLNCDYGWIRPLEGNLQLLKLAKRCMKLDDKLKFNQSDVPHINDILRLTKKTVQRSMSGSLHETRLIKRALKNKERMVQSAKLELFMGNAKHYSELMFTTGEFDLAVAAAPAVSVRFWSEMMKNRAKLFENQNDIANYQLLIGDVNGAIDTLVNANETDKAFLVAAAQKRSAFQYTENEVNRQVPQKKRQYIDKLFEDPSLFIEYITASERAKQCLEEGQVYIAAAAFLSIGDVVSAEFCLMQHGQTAAAFLLDLLTKTNNPTIRGRFAMLCIQSGAKRELFKYLTDDEKLKFAIAVNFKTPNARSAFYSEYGLRPPSEYSGGETDYEKLHNLLLAGKINEACEFMVATATEKMKTHYCEVEEMVKLIEIANLNEAEENNYFSIVCLSLYFGMYRAIWKGYRKIFKHLQARFADNVKQHNIEWAKDLIVETKKAIELFEKMNNPSRLYYVGYKYLNARQIGVAYKQSSMYGRQYYLEDGMTTMSMEETLMWFDSTPFSPLTFKVRHYVI</sequence>
<evidence type="ECO:0000256" key="1">
    <source>
        <dbReference type="PROSITE-ProRule" id="PRU00221"/>
    </source>
</evidence>
<reference evidence="2" key="1">
    <citation type="submission" date="2016-10" db="EMBL/GenBank/DDBJ databases">
        <authorList>
            <person name="Benchimol M."/>
            <person name="Almeida L.G."/>
            <person name="Vasconcelos A.T."/>
            <person name="Perreira-Neves A."/>
            <person name="Rosa I.A."/>
            <person name="Tasca T."/>
            <person name="Bogo M.R."/>
            <person name="de Souza W."/>
        </authorList>
    </citation>
    <scope>NUCLEOTIDE SEQUENCE [LARGE SCALE GENOMIC DNA]</scope>
    <source>
        <strain evidence="2">K</strain>
    </source>
</reference>
<keyword evidence="1" id="KW-0853">WD repeat</keyword>
<dbReference type="OrthoDB" id="2161379at2759"/>
<feature type="repeat" description="WD" evidence="1">
    <location>
        <begin position="611"/>
        <end position="653"/>
    </location>
</feature>
<dbReference type="Pfam" id="PF00400">
    <property type="entry name" value="WD40"/>
    <property type="match status" value="1"/>
</dbReference>
<dbReference type="InterPro" id="IPR015943">
    <property type="entry name" value="WD40/YVTN_repeat-like_dom_sf"/>
</dbReference>
<name>A0A1J4JDG9_9EUKA</name>
<dbReference type="PROSITE" id="PS50082">
    <property type="entry name" value="WD_REPEATS_2"/>
    <property type="match status" value="2"/>
</dbReference>
<feature type="repeat" description="WD" evidence="1">
    <location>
        <begin position="353"/>
        <end position="395"/>
    </location>
</feature>
<organism evidence="2 3">
    <name type="scientific">Tritrichomonas foetus</name>
    <dbReference type="NCBI Taxonomy" id="1144522"/>
    <lineage>
        <taxon>Eukaryota</taxon>
        <taxon>Metamonada</taxon>
        <taxon>Parabasalia</taxon>
        <taxon>Tritrichomonadida</taxon>
        <taxon>Tritrichomonadidae</taxon>
        <taxon>Tritrichomonas</taxon>
    </lineage>
</organism>
<proteinExistence type="predicted"/>
<keyword evidence="3" id="KW-1185">Reference proteome</keyword>
<dbReference type="InterPro" id="IPR036322">
    <property type="entry name" value="WD40_repeat_dom_sf"/>
</dbReference>
<protein>
    <submittedName>
        <fullName evidence="2">Uncharacterized protein</fullName>
    </submittedName>
</protein>
<dbReference type="SMART" id="SM00320">
    <property type="entry name" value="WD40"/>
    <property type="match status" value="9"/>
</dbReference>
<dbReference type="PROSITE" id="PS50294">
    <property type="entry name" value="WD_REPEATS_REGION"/>
    <property type="match status" value="2"/>
</dbReference>
<evidence type="ECO:0000313" key="2">
    <source>
        <dbReference type="EMBL" id="OHS97246.1"/>
    </source>
</evidence>
<dbReference type="RefSeq" id="XP_068350383.1">
    <property type="nucleotide sequence ID" value="XM_068494897.1"/>
</dbReference>
<dbReference type="InterPro" id="IPR001680">
    <property type="entry name" value="WD40_rpt"/>
</dbReference>
<accession>A0A1J4JDG9</accession>
<gene>
    <name evidence="2" type="ORF">TRFO_09489</name>
</gene>
<evidence type="ECO:0000313" key="3">
    <source>
        <dbReference type="Proteomes" id="UP000179807"/>
    </source>
</evidence>
<comment type="caution">
    <text evidence="2">The sequence shown here is derived from an EMBL/GenBank/DDBJ whole genome shotgun (WGS) entry which is preliminary data.</text>
</comment>
<dbReference type="PANTHER" id="PTHR44464">
    <property type="entry name" value="WD REPEAT-CONTAINING PROTEIN 17"/>
    <property type="match status" value="1"/>
</dbReference>
<dbReference type="Gene3D" id="2.130.10.10">
    <property type="entry name" value="YVTN repeat-like/Quinoprotein amine dehydrogenase"/>
    <property type="match status" value="3"/>
</dbReference>
<dbReference type="GeneID" id="94829601"/>
<dbReference type="Proteomes" id="UP000179807">
    <property type="component" value="Unassembled WGS sequence"/>
</dbReference>
<dbReference type="VEuPathDB" id="TrichDB:TRFO_09489"/>
<dbReference type="AlphaFoldDB" id="A0A1J4JDG9"/>